<organism evidence="1 2">
    <name type="scientific">Gilvimarinus gilvus</name>
    <dbReference type="NCBI Taxonomy" id="3058038"/>
    <lineage>
        <taxon>Bacteria</taxon>
        <taxon>Pseudomonadati</taxon>
        <taxon>Pseudomonadota</taxon>
        <taxon>Gammaproteobacteria</taxon>
        <taxon>Cellvibrionales</taxon>
        <taxon>Cellvibrionaceae</taxon>
        <taxon>Gilvimarinus</taxon>
    </lineage>
</organism>
<dbReference type="RefSeq" id="WP_302722585.1">
    <property type="nucleotide sequence ID" value="NZ_JAULRU010000569.1"/>
</dbReference>
<dbReference type="Pfam" id="PF20227">
    <property type="entry name" value="DUF6586"/>
    <property type="match status" value="1"/>
</dbReference>
<proteinExistence type="predicted"/>
<name>A0ABU4RXN6_9GAMM</name>
<dbReference type="EMBL" id="JAXAFO010000014">
    <property type="protein sequence ID" value="MDX6849660.1"/>
    <property type="molecule type" value="Genomic_DNA"/>
</dbReference>
<accession>A0ABU4RXN6</accession>
<comment type="caution">
    <text evidence="1">The sequence shown here is derived from an EMBL/GenBank/DDBJ whole genome shotgun (WGS) entry which is preliminary data.</text>
</comment>
<protein>
    <submittedName>
        <fullName evidence="1">DUF6586 family protein</fullName>
    </submittedName>
</protein>
<dbReference type="InterPro" id="IPR046493">
    <property type="entry name" value="DUF6586"/>
</dbReference>
<dbReference type="Proteomes" id="UP001273505">
    <property type="component" value="Unassembled WGS sequence"/>
</dbReference>
<reference evidence="1 2" key="1">
    <citation type="submission" date="2023-11" db="EMBL/GenBank/DDBJ databases">
        <title>Gilvimarinus fulvus sp. nov., isolated from the surface of Kelp.</title>
        <authorList>
            <person name="Sun Y.Y."/>
            <person name="Gong Y."/>
            <person name="Du Z.J."/>
        </authorList>
    </citation>
    <scope>NUCLEOTIDE SEQUENCE [LARGE SCALE GENOMIC DNA]</scope>
    <source>
        <strain evidence="1 2">SDUM040013</strain>
    </source>
</reference>
<gene>
    <name evidence="1" type="ORF">SCD92_09830</name>
</gene>
<keyword evidence="2" id="KW-1185">Reference proteome</keyword>
<evidence type="ECO:0000313" key="1">
    <source>
        <dbReference type="EMBL" id="MDX6849660.1"/>
    </source>
</evidence>
<evidence type="ECO:0000313" key="2">
    <source>
        <dbReference type="Proteomes" id="UP001273505"/>
    </source>
</evidence>
<sequence>MAASLTSLVNQRMACARMLLADVADARSPVHSKALLDACVFHLCCGYRFYIKELSSYYGVKYVDHLQDEEAAAKALSQIDKHPAEVQELCHLAEQADSWLSQLRALFEETWQVPQAETTPAVNTIALTNLDKTVIPELDADLIAAFIAKFQEVVDRQRETTVEC</sequence>